<keyword evidence="8" id="KW-0999">Mitochondrion inner membrane</keyword>
<keyword evidence="14 17" id="KW-0496">Mitochondrion</keyword>
<feature type="transmembrane region" description="Helical" evidence="17">
    <location>
        <begin position="454"/>
        <end position="473"/>
    </location>
</feature>
<feature type="transmembrane region" description="Helical" evidence="17">
    <location>
        <begin position="201"/>
        <end position="223"/>
    </location>
</feature>
<dbReference type="GO" id="GO:0005743">
    <property type="term" value="C:mitochondrial inner membrane"/>
    <property type="evidence" value="ECO:0007669"/>
    <property type="project" value="UniProtKB-SubCell"/>
</dbReference>
<feature type="transmembrane region" description="Helical" evidence="17">
    <location>
        <begin position="560"/>
        <end position="582"/>
    </location>
</feature>
<sequence>MLAYFYYMWEEPMTMTLGNWTNMGDIVMPYGMTLDELSTTVMMPVGIVTTCVTIYAIEYMSHDPNRNQFYITLSVFALFMTVLVMGDNYLVVFIGWEFVGVVSYLTISFWSTRVQAMKSALSAMTLNRMGDTFFVIALGLMTIYFHAVDYDTLSLAVPYTDTIMLNMLALLLLLAATAKSAQLGLHAWLLQAMEGPTPVSATLHAATMVCAGVYVLVRSYFMLEYAPTMLLGACWLGGLTTVVSGTIAMVTNDMKKVIALSTMSQTSMMLLAMGVSAYDLAIYHLYCHAFFKATLFMGAGSVIHSYIAESQDMRTYGALQAYLPASYTAITMASLSTMAIPGLTGYYSKDIIIESTYGTYTMSGYITYYFAVASATLTSMYSMRLLYLTFLNEPKGNKYSISLMHESMPMTMPMVILVIYSIITGYNRDSVIGHYGLTLPSNNTWIDTEYTLPWYIKLLPLILGLTTSAWLVYTYEFAYKNTNSEMFNFLSNRVYYEQVTNNLIIRNTLNLGGLLSRYIDNGTTKVTGPTGTSRAITYVNITIVLNTLYTFFIYTYPIMYITMFTFMYMYISYPMTFIIHLYM</sequence>
<feature type="transmembrane region" description="Helical" evidence="17">
    <location>
        <begin position="69"/>
        <end position="86"/>
    </location>
</feature>
<comment type="function">
    <text evidence="17">Core subunit of the mitochondrial membrane respiratory chain NADH dehydrogenase (Complex I) which catalyzes electron transfer from NADH through the respiratory chain, using ubiquinone as an electron acceptor. Essential for the catalytic activity and assembly of complex I.</text>
</comment>
<dbReference type="InterPro" id="IPR001516">
    <property type="entry name" value="Proton_antipo_N"/>
</dbReference>
<feature type="domain" description="NADH-Ubiquinone oxidoreductase (complex I) chain 5 N-terminal" evidence="19">
    <location>
        <begin position="20"/>
        <end position="70"/>
    </location>
</feature>
<evidence type="ECO:0000313" key="21">
    <source>
        <dbReference type="EMBL" id="UXG56602.1"/>
    </source>
</evidence>
<dbReference type="InterPro" id="IPR001750">
    <property type="entry name" value="ND/Mrp_TM"/>
</dbReference>
<evidence type="ECO:0000256" key="1">
    <source>
        <dbReference type="ARBA" id="ARBA00003257"/>
    </source>
</evidence>
<protein>
    <recommendedName>
        <fullName evidence="4 17">NADH-ubiquinone oxidoreductase chain 5</fullName>
        <ecNumber evidence="3 17">7.1.1.2</ecNumber>
    </recommendedName>
</protein>
<evidence type="ECO:0000256" key="13">
    <source>
        <dbReference type="ARBA" id="ARBA00023075"/>
    </source>
</evidence>
<comment type="subcellular location">
    <subcellularLocation>
        <location evidence="2">Mitochondrion inner membrane</location>
        <topology evidence="2">Multi-pass membrane protein</topology>
    </subcellularLocation>
</comment>
<evidence type="ECO:0000259" key="19">
    <source>
        <dbReference type="Pfam" id="PF00662"/>
    </source>
</evidence>
<feature type="transmembrane region" description="Helical" evidence="17">
    <location>
        <begin position="229"/>
        <end position="250"/>
    </location>
</feature>
<comment type="catalytic activity">
    <reaction evidence="16 17">
        <text>a ubiquinone + NADH + 5 H(+)(in) = a ubiquinol + NAD(+) + 4 H(+)(out)</text>
        <dbReference type="Rhea" id="RHEA:29091"/>
        <dbReference type="Rhea" id="RHEA-COMP:9565"/>
        <dbReference type="Rhea" id="RHEA-COMP:9566"/>
        <dbReference type="ChEBI" id="CHEBI:15378"/>
        <dbReference type="ChEBI" id="CHEBI:16389"/>
        <dbReference type="ChEBI" id="CHEBI:17976"/>
        <dbReference type="ChEBI" id="CHEBI:57540"/>
        <dbReference type="ChEBI" id="CHEBI:57945"/>
        <dbReference type="EC" id="7.1.1.2"/>
    </reaction>
</comment>
<comment type="function">
    <text evidence="1">Core subunit of the mitochondrial membrane respiratory chain NADH dehydrogenase (Complex I) that is believed to belong to the minimal assembly required for catalysis. Complex I functions in the transfer of electrons from NADH to the respiratory chain. The immediate electron acceptor for the enzyme is believed to be ubiquinone.</text>
</comment>
<evidence type="ECO:0000256" key="3">
    <source>
        <dbReference type="ARBA" id="ARBA00012944"/>
    </source>
</evidence>
<evidence type="ECO:0000256" key="6">
    <source>
        <dbReference type="ARBA" id="ARBA00022660"/>
    </source>
</evidence>
<keyword evidence="13 17" id="KW-0830">Ubiquinone</keyword>
<feature type="transmembrane region" description="Helical" evidence="17">
    <location>
        <begin position="37"/>
        <end position="57"/>
    </location>
</feature>
<keyword evidence="9" id="KW-1278">Translocase</keyword>
<evidence type="ECO:0000256" key="15">
    <source>
        <dbReference type="ARBA" id="ARBA00023136"/>
    </source>
</evidence>
<comment type="similarity">
    <text evidence="17">Belongs to the complex I subunit 5 family.</text>
</comment>
<dbReference type="PANTHER" id="PTHR42829:SF2">
    <property type="entry name" value="NADH-UBIQUINONE OXIDOREDUCTASE CHAIN 5"/>
    <property type="match status" value="1"/>
</dbReference>
<organism evidence="21">
    <name type="scientific">Candida verbasci</name>
    <dbReference type="NCBI Taxonomy" id="1227364"/>
    <lineage>
        <taxon>Eukaryota</taxon>
        <taxon>Fungi</taxon>
        <taxon>Dikarya</taxon>
        <taxon>Ascomycota</taxon>
        <taxon>Saccharomycotina</taxon>
        <taxon>Pichiomycetes</taxon>
        <taxon>Debaryomycetaceae</taxon>
        <taxon>Candida/Lodderomyces clade</taxon>
        <taxon>Candida</taxon>
    </lineage>
</organism>
<evidence type="ECO:0000256" key="11">
    <source>
        <dbReference type="ARBA" id="ARBA00022989"/>
    </source>
</evidence>
<feature type="transmembrane region" description="Helical" evidence="17">
    <location>
        <begin position="257"/>
        <end position="278"/>
    </location>
</feature>
<keyword evidence="6" id="KW-0679">Respiratory chain</keyword>
<feature type="transmembrane region" description="Helical" evidence="17">
    <location>
        <begin position="290"/>
        <end position="309"/>
    </location>
</feature>
<evidence type="ECO:0000256" key="2">
    <source>
        <dbReference type="ARBA" id="ARBA00004448"/>
    </source>
</evidence>
<name>A0A977LKY9_9ASCO</name>
<dbReference type="GO" id="GO:0015990">
    <property type="term" value="P:electron transport coupled proton transport"/>
    <property type="evidence" value="ECO:0007669"/>
    <property type="project" value="TreeGrafter"/>
</dbReference>
<dbReference type="GO" id="GO:0003954">
    <property type="term" value="F:NADH dehydrogenase activity"/>
    <property type="evidence" value="ECO:0007669"/>
    <property type="project" value="TreeGrafter"/>
</dbReference>
<evidence type="ECO:0000256" key="14">
    <source>
        <dbReference type="ARBA" id="ARBA00023128"/>
    </source>
</evidence>
<dbReference type="PRINTS" id="PR01434">
    <property type="entry name" value="NADHDHGNASE5"/>
</dbReference>
<evidence type="ECO:0000256" key="17">
    <source>
        <dbReference type="RuleBase" id="RU003404"/>
    </source>
</evidence>
<dbReference type="EC" id="7.1.1.2" evidence="3 17"/>
<evidence type="ECO:0000256" key="8">
    <source>
        <dbReference type="ARBA" id="ARBA00022792"/>
    </source>
</evidence>
<feature type="transmembrane region" description="Helical" evidence="17">
    <location>
        <begin position="321"/>
        <end position="346"/>
    </location>
</feature>
<dbReference type="PANTHER" id="PTHR42829">
    <property type="entry name" value="NADH-UBIQUINONE OXIDOREDUCTASE CHAIN 5"/>
    <property type="match status" value="1"/>
</dbReference>
<evidence type="ECO:0000259" key="20">
    <source>
        <dbReference type="Pfam" id="PF06455"/>
    </source>
</evidence>
<reference evidence="21" key="1">
    <citation type="submission" date="2021-10" db="EMBL/GenBank/DDBJ databases">
        <title>Mitochondrial genome of the yeast Candida verbasci.</title>
        <authorList>
            <person name="Brejova B."/>
            <person name="Lichancova H."/>
            <person name="Hodorova V."/>
            <person name="Vinar T."/>
            <person name="Sipiczki M."/>
            <person name="Nosek J."/>
        </authorList>
    </citation>
    <scope>NUCLEOTIDE SEQUENCE</scope>
    <source>
        <strain evidence="21">11-1055</strain>
    </source>
</reference>
<dbReference type="InterPro" id="IPR003945">
    <property type="entry name" value="NU5C-like"/>
</dbReference>
<geneLocation type="mitochondrion" evidence="21"/>
<feature type="transmembrane region" description="Helical" evidence="17">
    <location>
        <begin position="132"/>
        <end position="148"/>
    </location>
</feature>
<dbReference type="GO" id="GO:0008137">
    <property type="term" value="F:NADH dehydrogenase (ubiquinone) activity"/>
    <property type="evidence" value="ECO:0007669"/>
    <property type="project" value="UniProtKB-EC"/>
</dbReference>
<keyword evidence="12 17" id="KW-0520">NAD</keyword>
<accession>A0A977LKY9</accession>
<dbReference type="Pfam" id="PF00361">
    <property type="entry name" value="Proton_antipo_M"/>
    <property type="match status" value="1"/>
</dbReference>
<evidence type="ECO:0000256" key="12">
    <source>
        <dbReference type="ARBA" id="ARBA00023027"/>
    </source>
</evidence>
<dbReference type="AlphaFoldDB" id="A0A977LKY9"/>
<dbReference type="EMBL" id="OK589855">
    <property type="protein sequence ID" value="UXG56602.1"/>
    <property type="molecule type" value="Genomic_DNA"/>
</dbReference>
<feature type="transmembrane region" description="Helical" evidence="17">
    <location>
        <begin position="92"/>
        <end position="111"/>
    </location>
</feature>
<keyword evidence="5 17" id="KW-0813">Transport</keyword>
<gene>
    <name evidence="21" type="primary">nad5</name>
</gene>
<evidence type="ECO:0000256" key="4">
    <source>
        <dbReference type="ARBA" id="ARBA00021096"/>
    </source>
</evidence>
<keyword evidence="7 17" id="KW-0812">Transmembrane</keyword>
<dbReference type="GO" id="GO:0042773">
    <property type="term" value="P:ATP synthesis coupled electron transport"/>
    <property type="evidence" value="ECO:0007669"/>
    <property type="project" value="InterPro"/>
</dbReference>
<keyword evidence="11 17" id="KW-1133">Transmembrane helix</keyword>
<dbReference type="InterPro" id="IPR018393">
    <property type="entry name" value="NADHpl_OxRdtase_5_subgr"/>
</dbReference>
<dbReference type="Pfam" id="PF00662">
    <property type="entry name" value="Proton_antipo_N"/>
    <property type="match status" value="1"/>
</dbReference>
<evidence type="ECO:0000259" key="18">
    <source>
        <dbReference type="Pfam" id="PF00361"/>
    </source>
</evidence>
<feature type="transmembrane region" description="Helical" evidence="17">
    <location>
        <begin position="366"/>
        <end position="387"/>
    </location>
</feature>
<feature type="domain" description="NADH dehydrogenase subunit 5 C-terminal" evidence="20">
    <location>
        <begin position="381"/>
        <end position="569"/>
    </location>
</feature>
<dbReference type="GeneID" id="75514977"/>
<dbReference type="NCBIfam" id="TIGR01974">
    <property type="entry name" value="NDH_I_L"/>
    <property type="match status" value="1"/>
</dbReference>
<evidence type="ECO:0000256" key="5">
    <source>
        <dbReference type="ARBA" id="ARBA00022448"/>
    </source>
</evidence>
<evidence type="ECO:0000256" key="7">
    <source>
        <dbReference type="ARBA" id="ARBA00022692"/>
    </source>
</evidence>
<keyword evidence="15 17" id="KW-0472">Membrane</keyword>
<dbReference type="InterPro" id="IPR010934">
    <property type="entry name" value="NADH_DH_su5_C"/>
</dbReference>
<proteinExistence type="inferred from homology"/>
<feature type="domain" description="NADH:quinone oxidoreductase/Mrp antiporter transmembrane" evidence="18">
    <location>
        <begin position="88"/>
        <end position="366"/>
    </location>
</feature>
<dbReference type="Pfam" id="PF06455">
    <property type="entry name" value="NADH5_C"/>
    <property type="match status" value="1"/>
</dbReference>
<dbReference type="RefSeq" id="YP_010508138.1">
    <property type="nucleotide sequence ID" value="NC_067076.1"/>
</dbReference>
<feature type="transmembrane region" description="Helical" evidence="17">
    <location>
        <begin position="408"/>
        <end position="426"/>
    </location>
</feature>
<feature type="transmembrane region" description="Helical" evidence="17">
    <location>
        <begin position="535"/>
        <end position="554"/>
    </location>
</feature>
<feature type="transmembrane region" description="Helical" evidence="17">
    <location>
        <begin position="168"/>
        <end position="189"/>
    </location>
</feature>
<evidence type="ECO:0000256" key="16">
    <source>
        <dbReference type="ARBA" id="ARBA00049551"/>
    </source>
</evidence>
<evidence type="ECO:0000256" key="10">
    <source>
        <dbReference type="ARBA" id="ARBA00022982"/>
    </source>
</evidence>
<evidence type="ECO:0000256" key="9">
    <source>
        <dbReference type="ARBA" id="ARBA00022967"/>
    </source>
</evidence>
<keyword evidence="10" id="KW-0249">Electron transport</keyword>